<evidence type="ECO:0000313" key="1">
    <source>
        <dbReference type="EnsemblMetazoa" id="OVOC6688.1"/>
    </source>
</evidence>
<dbReference type="Gene3D" id="1.10.418.10">
    <property type="entry name" value="Calponin-like domain"/>
    <property type="match status" value="1"/>
</dbReference>
<dbReference type="OMA" id="EPLGAWI"/>
<reference evidence="1" key="2">
    <citation type="submission" date="2022-06" db="UniProtKB">
        <authorList>
            <consortium name="EnsemblMetazoa"/>
        </authorList>
    </citation>
    <scope>IDENTIFICATION</scope>
</reference>
<dbReference type="EnsemblMetazoa" id="OVOC6688.1">
    <property type="protein sequence ID" value="OVOC6688.1"/>
    <property type="gene ID" value="WBGene00243497"/>
</dbReference>
<evidence type="ECO:0000313" key="2">
    <source>
        <dbReference type="Proteomes" id="UP000024404"/>
    </source>
</evidence>
<organism evidence="1 2">
    <name type="scientific">Onchocerca volvulus</name>
    <dbReference type="NCBI Taxonomy" id="6282"/>
    <lineage>
        <taxon>Eukaryota</taxon>
        <taxon>Metazoa</taxon>
        <taxon>Ecdysozoa</taxon>
        <taxon>Nematoda</taxon>
        <taxon>Chromadorea</taxon>
        <taxon>Rhabditida</taxon>
        <taxon>Spirurina</taxon>
        <taxon>Spiruromorpha</taxon>
        <taxon>Filarioidea</taxon>
        <taxon>Onchocercidae</taxon>
        <taxon>Onchocerca</taxon>
    </lineage>
</organism>
<dbReference type="InterPro" id="IPR036872">
    <property type="entry name" value="CH_dom_sf"/>
</dbReference>
<dbReference type="Proteomes" id="UP000024404">
    <property type="component" value="Unassembled WGS sequence"/>
</dbReference>
<accession>A0A8R1TWH8</accession>
<dbReference type="EMBL" id="CMVM020000180">
    <property type="status" value="NOT_ANNOTATED_CDS"/>
    <property type="molecule type" value="Genomic_DNA"/>
</dbReference>
<keyword evidence="2" id="KW-1185">Reference proteome</keyword>
<protein>
    <submittedName>
        <fullName evidence="1">Uncharacterized protein</fullName>
    </submittedName>
</protein>
<name>A0A8R1TWH8_ONCVO</name>
<proteinExistence type="predicted"/>
<dbReference type="AlphaFoldDB" id="A0A8R1TWH8"/>
<sequence length="151" mass="17500">MLQLCNNHKQGEQKGEEHFWNKPLGAWIKDCIIGSDALLPEATWRIQAYHGRALQFSELCDGFVFSLLFVLVEPDTLNLIIMREGENSISDTANSLKRLSILLQNIWKFYRVSLLNKFAFKQVSKQSFKFEFEQIAFNVLQQSFNLPLSNL</sequence>
<reference evidence="2" key="1">
    <citation type="submission" date="2013-10" db="EMBL/GenBank/DDBJ databases">
        <title>Genome sequencing of Onchocerca volvulus.</title>
        <authorList>
            <person name="Cotton J."/>
            <person name="Tsai J."/>
            <person name="Stanley E."/>
            <person name="Tracey A."/>
            <person name="Holroyd N."/>
            <person name="Lustigman S."/>
            <person name="Berriman M."/>
        </authorList>
    </citation>
    <scope>NUCLEOTIDE SEQUENCE</scope>
</reference>